<evidence type="ECO:0000313" key="1">
    <source>
        <dbReference type="EMBL" id="CAA6826944.1"/>
    </source>
</evidence>
<name>A0A6S6U5G5_9GAMM</name>
<protein>
    <submittedName>
        <fullName evidence="1">Uncharacterized protein</fullName>
    </submittedName>
</protein>
<dbReference type="AlphaFoldDB" id="A0A6S6U5G5"/>
<proteinExistence type="predicted"/>
<dbReference type="EMBL" id="CACVAT010000431">
    <property type="protein sequence ID" value="CAA6826944.1"/>
    <property type="molecule type" value="Genomic_DNA"/>
</dbReference>
<organism evidence="1">
    <name type="scientific">uncultured Thiotrichaceae bacterium</name>
    <dbReference type="NCBI Taxonomy" id="298394"/>
    <lineage>
        <taxon>Bacteria</taxon>
        <taxon>Pseudomonadati</taxon>
        <taxon>Pseudomonadota</taxon>
        <taxon>Gammaproteobacteria</taxon>
        <taxon>Thiotrichales</taxon>
        <taxon>Thiotrichaceae</taxon>
        <taxon>environmental samples</taxon>
    </lineage>
</organism>
<reference evidence="1" key="1">
    <citation type="submission" date="2020-01" db="EMBL/GenBank/DDBJ databases">
        <authorList>
            <person name="Meier V. D."/>
            <person name="Meier V D."/>
        </authorList>
    </citation>
    <scope>NUCLEOTIDE SEQUENCE</scope>
    <source>
        <strain evidence="1">HLG_WM_MAG_09</strain>
    </source>
</reference>
<accession>A0A6S6U5G5</accession>
<gene>
    <name evidence="1" type="ORF">HELGO_WM46644</name>
</gene>
<sequence length="69" mass="7953">MLANNYDKIEIENNLIWAKRSGKWGAFTFKGVNVIPSDWLSSIGFIKIFFGKSDIRNSTGYFENVYLIN</sequence>